<dbReference type="AlphaFoldDB" id="A0A9N9G9A4"/>
<protein>
    <submittedName>
        <fullName evidence="2">2058_t:CDS:1</fullName>
    </submittedName>
</protein>
<accession>A0A9N9G9A4</accession>
<evidence type="ECO:0000313" key="3">
    <source>
        <dbReference type="Proteomes" id="UP000789831"/>
    </source>
</evidence>
<dbReference type="Proteomes" id="UP000789831">
    <property type="component" value="Unassembled WGS sequence"/>
</dbReference>
<feature type="compositionally biased region" description="Low complexity" evidence="1">
    <location>
        <begin position="125"/>
        <end position="135"/>
    </location>
</feature>
<keyword evidence="3" id="KW-1185">Reference proteome</keyword>
<comment type="caution">
    <text evidence="2">The sequence shown here is derived from an EMBL/GenBank/DDBJ whole genome shotgun (WGS) entry which is preliminary data.</text>
</comment>
<reference evidence="2" key="1">
    <citation type="submission" date="2021-06" db="EMBL/GenBank/DDBJ databases">
        <authorList>
            <person name="Kallberg Y."/>
            <person name="Tangrot J."/>
            <person name="Rosling A."/>
        </authorList>
    </citation>
    <scope>NUCLEOTIDE SEQUENCE</scope>
    <source>
        <strain evidence="2">MT106</strain>
    </source>
</reference>
<evidence type="ECO:0000313" key="2">
    <source>
        <dbReference type="EMBL" id="CAG8594031.1"/>
    </source>
</evidence>
<gene>
    <name evidence="2" type="ORF">AGERDE_LOCUS8754</name>
</gene>
<sequence length="207" mass="22661">MISKVFKRIINFRLYTNRSVVGEDYPNINALPGWMDALPQSGWMHYRKGRGGYTTTEILCPGYMCITTKVDGCTTVKILCPGYMCITTKVDGCTTVKVEGYTTTEQERRVDILPQRERGRPPKNSPKSPTISSSSLMATTPTTLSLETEAAEPTNIMGSELSLPILRGDSATSVSNDKVVGVVAINDDDENVANEILNKTKEAGEKS</sequence>
<feature type="region of interest" description="Disordered" evidence="1">
    <location>
        <begin position="112"/>
        <end position="139"/>
    </location>
</feature>
<evidence type="ECO:0000256" key="1">
    <source>
        <dbReference type="SAM" id="MobiDB-lite"/>
    </source>
</evidence>
<dbReference type="EMBL" id="CAJVPL010001961">
    <property type="protein sequence ID" value="CAG8594031.1"/>
    <property type="molecule type" value="Genomic_DNA"/>
</dbReference>
<proteinExistence type="predicted"/>
<organism evidence="2 3">
    <name type="scientific">Ambispora gerdemannii</name>
    <dbReference type="NCBI Taxonomy" id="144530"/>
    <lineage>
        <taxon>Eukaryota</taxon>
        <taxon>Fungi</taxon>
        <taxon>Fungi incertae sedis</taxon>
        <taxon>Mucoromycota</taxon>
        <taxon>Glomeromycotina</taxon>
        <taxon>Glomeromycetes</taxon>
        <taxon>Archaeosporales</taxon>
        <taxon>Ambisporaceae</taxon>
        <taxon>Ambispora</taxon>
    </lineage>
</organism>
<name>A0A9N9G9A4_9GLOM</name>